<comment type="similarity">
    <text evidence="2 8">Belongs to the extradiol ring-cleavage dioxygenase family.</text>
</comment>
<proteinExistence type="inferred from homology"/>
<dbReference type="Gene3D" id="3.10.180.10">
    <property type="entry name" value="2,3-Dihydroxybiphenyl 1,2-Dioxygenase, domain 1"/>
    <property type="match status" value="1"/>
</dbReference>
<dbReference type="InterPro" id="IPR037523">
    <property type="entry name" value="VOC_core"/>
</dbReference>
<dbReference type="InterPro" id="IPR000486">
    <property type="entry name" value="Xdiol_ring_cleave_dOase_1/2"/>
</dbReference>
<protein>
    <submittedName>
        <fullName evidence="10">VOC family protein</fullName>
    </submittedName>
</protein>
<evidence type="ECO:0000259" key="9">
    <source>
        <dbReference type="PROSITE" id="PS51819"/>
    </source>
</evidence>
<gene>
    <name evidence="10" type="ORF">LZ016_15290</name>
</gene>
<dbReference type="SUPFAM" id="SSF54593">
    <property type="entry name" value="Glyoxalase/Bleomycin resistance protein/Dihydroxybiphenyl dioxygenase"/>
    <property type="match status" value="1"/>
</dbReference>
<evidence type="ECO:0000313" key="10">
    <source>
        <dbReference type="EMBL" id="MCH8617461.1"/>
    </source>
</evidence>
<comment type="cofactor">
    <cofactor evidence="1 8">
        <name>Fe(2+)</name>
        <dbReference type="ChEBI" id="CHEBI:29033"/>
    </cofactor>
</comment>
<evidence type="ECO:0000256" key="2">
    <source>
        <dbReference type="ARBA" id="ARBA00008784"/>
    </source>
</evidence>
<dbReference type="Proteomes" id="UP001203058">
    <property type="component" value="Unassembled WGS sequence"/>
</dbReference>
<feature type="domain" description="VOC" evidence="9">
    <location>
        <begin position="6"/>
        <end position="128"/>
    </location>
</feature>
<dbReference type="InterPro" id="IPR029068">
    <property type="entry name" value="Glyas_Bleomycin-R_OHBP_Dase"/>
</dbReference>
<dbReference type="Pfam" id="PF00903">
    <property type="entry name" value="Glyoxalase"/>
    <property type="match status" value="1"/>
</dbReference>
<keyword evidence="4 8" id="KW-0058">Aromatic hydrocarbons catabolism</keyword>
<dbReference type="EMBL" id="JAKZHW010000002">
    <property type="protein sequence ID" value="MCH8617461.1"/>
    <property type="molecule type" value="Genomic_DNA"/>
</dbReference>
<evidence type="ECO:0000256" key="6">
    <source>
        <dbReference type="ARBA" id="ARBA00023002"/>
    </source>
</evidence>
<dbReference type="PROSITE" id="PS00082">
    <property type="entry name" value="EXTRADIOL_DIOXYGENAS"/>
    <property type="match status" value="1"/>
</dbReference>
<accession>A0ABS9VR44</accession>
<keyword evidence="5 8" id="KW-0223">Dioxygenase</keyword>
<evidence type="ECO:0000256" key="5">
    <source>
        <dbReference type="ARBA" id="ARBA00022964"/>
    </source>
</evidence>
<name>A0ABS9VR44_9SPHN</name>
<evidence type="ECO:0000256" key="7">
    <source>
        <dbReference type="ARBA" id="ARBA00023004"/>
    </source>
</evidence>
<evidence type="ECO:0000256" key="8">
    <source>
        <dbReference type="RuleBase" id="RU000683"/>
    </source>
</evidence>
<evidence type="ECO:0000256" key="1">
    <source>
        <dbReference type="ARBA" id="ARBA00001954"/>
    </source>
</evidence>
<dbReference type="InterPro" id="IPR004360">
    <property type="entry name" value="Glyas_Fos-R_dOase_dom"/>
</dbReference>
<keyword evidence="3" id="KW-0479">Metal-binding</keyword>
<comment type="caution">
    <text evidence="10">The sequence shown here is derived from an EMBL/GenBank/DDBJ whole genome shotgun (WGS) entry which is preliminary data.</text>
</comment>
<dbReference type="RefSeq" id="WP_241448334.1">
    <property type="nucleotide sequence ID" value="NZ_JAKZHW010000002.1"/>
</dbReference>
<keyword evidence="6 8" id="KW-0560">Oxidoreductase</keyword>
<sequence length="189" mass="21119">MVKPVKFAHVVYQTRRFDEMIAWYRHVFEAEVVYQNPALAFLTYDDEHHRFAFANLDILKPGATSRDDRGEIGVNHVAYTYQNAGELLETYARLKRAGITPYWPVHHGTTMSLYYADPDGNRMEFQVDVGTVEEATALMRTPAFASNPVGVAYDPDALLARFEGGERGESLLVMPAGPPSPIPAAHGMT</sequence>
<organism evidence="10 11">
    <name type="scientific">Sphingomonas telluris</name>
    <dbReference type="NCBI Taxonomy" id="2907998"/>
    <lineage>
        <taxon>Bacteria</taxon>
        <taxon>Pseudomonadati</taxon>
        <taxon>Pseudomonadota</taxon>
        <taxon>Alphaproteobacteria</taxon>
        <taxon>Sphingomonadales</taxon>
        <taxon>Sphingomonadaceae</taxon>
        <taxon>Sphingomonas</taxon>
    </lineage>
</organism>
<evidence type="ECO:0000256" key="3">
    <source>
        <dbReference type="ARBA" id="ARBA00022723"/>
    </source>
</evidence>
<dbReference type="PROSITE" id="PS51819">
    <property type="entry name" value="VOC"/>
    <property type="match status" value="1"/>
</dbReference>
<reference evidence="10 11" key="1">
    <citation type="submission" date="2022-03" db="EMBL/GenBank/DDBJ databases">
        <authorList>
            <person name="Jo J.-H."/>
            <person name="Im W.-T."/>
        </authorList>
    </citation>
    <scope>NUCLEOTIDE SEQUENCE [LARGE SCALE GENOMIC DNA]</scope>
    <source>
        <strain evidence="10 11">SM33</strain>
    </source>
</reference>
<keyword evidence="11" id="KW-1185">Reference proteome</keyword>
<evidence type="ECO:0000313" key="11">
    <source>
        <dbReference type="Proteomes" id="UP001203058"/>
    </source>
</evidence>
<keyword evidence="7 8" id="KW-0408">Iron</keyword>
<evidence type="ECO:0000256" key="4">
    <source>
        <dbReference type="ARBA" id="ARBA00022797"/>
    </source>
</evidence>